<accession>A0ACC2WG95</accession>
<comment type="caution">
    <text evidence="1">The sequence shown here is derived from an EMBL/GenBank/DDBJ whole genome shotgun (WGS) entry which is preliminary data.</text>
</comment>
<evidence type="ECO:0000313" key="1">
    <source>
        <dbReference type="EMBL" id="KAJ9110768.1"/>
    </source>
</evidence>
<name>A0ACC2WG95_9TREE</name>
<evidence type="ECO:0000313" key="2">
    <source>
        <dbReference type="Proteomes" id="UP001230649"/>
    </source>
</evidence>
<gene>
    <name evidence="1" type="ORF">QFC20_002809</name>
</gene>
<proteinExistence type="predicted"/>
<organism evidence="1 2">
    <name type="scientific">Naganishia adeliensis</name>
    <dbReference type="NCBI Taxonomy" id="92952"/>
    <lineage>
        <taxon>Eukaryota</taxon>
        <taxon>Fungi</taxon>
        <taxon>Dikarya</taxon>
        <taxon>Basidiomycota</taxon>
        <taxon>Agaricomycotina</taxon>
        <taxon>Tremellomycetes</taxon>
        <taxon>Filobasidiales</taxon>
        <taxon>Filobasidiaceae</taxon>
        <taxon>Naganishia</taxon>
    </lineage>
</organism>
<dbReference type="EMBL" id="JASBWS010000022">
    <property type="protein sequence ID" value="KAJ9110768.1"/>
    <property type="molecule type" value="Genomic_DNA"/>
</dbReference>
<protein>
    <submittedName>
        <fullName evidence="1">Uncharacterized protein</fullName>
    </submittedName>
</protein>
<sequence>MSRLSQYQPSPRQSAYGQSSAMSSNSSHVDPEDLYVRQGRIGKGSFGEVFKGYDRRTSKPVAIKIIDLEAAEDEIEDIQLEMQILSQMESEYVTRYHGCYLKGERLWIIMEYCSGGSCADLITLPFSRGSFLKGLEYLHSENKLHRDIKVKLADFGVSGQLSATMTKKNTFVGTPYWMSPEVIKQSGYSYSADIWSLGITLLEMAKGEPPYSDLHPMKVLFLIPRNPPPTLDDRFSKPFREFVPLCLQRDPRARPSASELLKHRFVRNAKRPQYLTELIERHENFKSQGPSKAPVLSNDGLQTARFGPAKDQFWDFGTIRRDLPVPQPPPAPLDNTPSSIYSSLRAAPLPPNQSPAPPVPASASRNLATPSSPATQRGTKRPLPKPPSTQSMRQAYSKQAPPQPAVSRLSGNGDNNGNGNGDSPKNRKGNEIYGTIRHAAPATAVAASAHARDRALHGSDSAGPASPIHAERNIPSTTMQANRGDTFSPGEVGMDDVILDTVIIPAIESLSMRVPNNEARQALMQLRLAFEEAERLVPGISVSLVAEIMEGVEPFDYDDGQDR</sequence>
<keyword evidence="2" id="KW-1185">Reference proteome</keyword>
<reference evidence="1" key="1">
    <citation type="submission" date="2023-04" db="EMBL/GenBank/DDBJ databases">
        <title>Draft Genome sequencing of Naganishia species isolated from polar environments using Oxford Nanopore Technology.</title>
        <authorList>
            <person name="Leo P."/>
            <person name="Venkateswaran K."/>
        </authorList>
    </citation>
    <scope>NUCLEOTIDE SEQUENCE</scope>
    <source>
        <strain evidence="1">MNA-CCFEE 5262</strain>
    </source>
</reference>
<dbReference type="Proteomes" id="UP001230649">
    <property type="component" value="Unassembled WGS sequence"/>
</dbReference>